<dbReference type="EMBL" id="BSNU01000001">
    <property type="protein sequence ID" value="GLQ61909.1"/>
    <property type="molecule type" value="Genomic_DNA"/>
</dbReference>
<gene>
    <name evidence="1" type="ORF">GCM10007867_07540</name>
</gene>
<proteinExistence type="predicted"/>
<dbReference type="Proteomes" id="UP001156614">
    <property type="component" value="Unassembled WGS sequence"/>
</dbReference>
<organism evidence="1 2">
    <name type="scientific">Gluconobacter cerinus</name>
    <dbReference type="NCBI Taxonomy" id="38307"/>
    <lineage>
        <taxon>Bacteria</taxon>
        <taxon>Pseudomonadati</taxon>
        <taxon>Pseudomonadota</taxon>
        <taxon>Alphaproteobacteria</taxon>
        <taxon>Acetobacterales</taxon>
        <taxon>Acetobacteraceae</taxon>
        <taxon>Gluconobacter</taxon>
    </lineage>
</organism>
<sequence>MSGEADHDGFYEPGHWGVSLGKARDLPMIRKPGDLPSKMVMDEAKGRGAPDAAGWFILLIVVTHC</sequence>
<comment type="caution">
    <text evidence="1">The sequence shown here is derived from an EMBL/GenBank/DDBJ whole genome shotgun (WGS) entry which is preliminary data.</text>
</comment>
<name>A0AAV5NCM9_9PROT</name>
<accession>A0AAV5NCM9</accession>
<protein>
    <submittedName>
        <fullName evidence="1">Uncharacterized protein</fullName>
    </submittedName>
</protein>
<evidence type="ECO:0000313" key="1">
    <source>
        <dbReference type="EMBL" id="GLQ61909.1"/>
    </source>
</evidence>
<reference evidence="2" key="1">
    <citation type="journal article" date="2019" name="Int. J. Syst. Evol. Microbiol.">
        <title>The Global Catalogue of Microorganisms (GCM) 10K type strain sequencing project: providing services to taxonomists for standard genome sequencing and annotation.</title>
        <authorList>
            <consortium name="The Broad Institute Genomics Platform"/>
            <consortium name="The Broad Institute Genome Sequencing Center for Infectious Disease"/>
            <person name="Wu L."/>
            <person name="Ma J."/>
        </authorList>
    </citation>
    <scope>NUCLEOTIDE SEQUENCE [LARGE SCALE GENOMIC DNA]</scope>
    <source>
        <strain evidence="2">NBRC 3267</strain>
    </source>
</reference>
<keyword evidence="2" id="KW-1185">Reference proteome</keyword>
<dbReference type="AlphaFoldDB" id="A0AAV5NCM9"/>
<evidence type="ECO:0000313" key="2">
    <source>
        <dbReference type="Proteomes" id="UP001156614"/>
    </source>
</evidence>